<name>A0A0X1T2X6_PSEAA</name>
<reference evidence="2 3" key="1">
    <citation type="submission" date="2016-01" db="EMBL/GenBank/DDBJ databases">
        <authorList>
            <person name="McClelland M."/>
            <person name="Jain A."/>
            <person name="Saraogi P."/>
            <person name="Mendelson R."/>
            <person name="Westerman R."/>
            <person name="SanMiguel P."/>
            <person name="Csonka L."/>
        </authorList>
    </citation>
    <scope>NUCLEOTIDE SEQUENCE [LARGE SCALE GENOMIC DNA]</scope>
    <source>
        <strain evidence="2 3">NCPPB 2472</strain>
    </source>
</reference>
<keyword evidence="2" id="KW-0378">Hydrolase</keyword>
<dbReference type="Gene3D" id="3.20.20.140">
    <property type="entry name" value="Metal-dependent hydrolases"/>
    <property type="match status" value="1"/>
</dbReference>
<dbReference type="GO" id="GO:0016787">
    <property type="term" value="F:hydrolase activity"/>
    <property type="evidence" value="ECO:0007669"/>
    <property type="project" value="UniProtKB-KW"/>
</dbReference>
<dbReference type="RefSeq" id="WP_026013224.1">
    <property type="nucleotide sequence ID" value="NZ_CP014135.1"/>
</dbReference>
<dbReference type="SUPFAM" id="SSF51556">
    <property type="entry name" value="Metallo-dependent hydrolases"/>
    <property type="match status" value="1"/>
</dbReference>
<dbReference type="AlphaFoldDB" id="A0A0X1T2X6"/>
<dbReference type="Proteomes" id="UP000063229">
    <property type="component" value="Chromosome"/>
</dbReference>
<accession>A0A0X1T2X6</accession>
<dbReference type="STRING" id="46677.AWM79_14555"/>
<evidence type="ECO:0000313" key="3">
    <source>
        <dbReference type="Proteomes" id="UP000063229"/>
    </source>
</evidence>
<evidence type="ECO:0000259" key="1">
    <source>
        <dbReference type="Pfam" id="PF04909"/>
    </source>
</evidence>
<evidence type="ECO:0000313" key="2">
    <source>
        <dbReference type="EMBL" id="AMB86457.1"/>
    </source>
</evidence>
<dbReference type="EMBL" id="CP014135">
    <property type="protein sequence ID" value="AMB86457.1"/>
    <property type="molecule type" value="Genomic_DNA"/>
</dbReference>
<gene>
    <name evidence="2" type="ORF">AWM79_14555</name>
</gene>
<dbReference type="OrthoDB" id="9787654at2"/>
<dbReference type="Pfam" id="PF04909">
    <property type="entry name" value="Amidohydro_2"/>
    <property type="match status" value="1"/>
</dbReference>
<sequence length="297" mass="32694">MLPSTTRIDSHVHLYTSKDLHRVSGMLPYALPKPHPLTTYLDKLITAGIAPRLINNVHLSILPDSENVFTSFVELQGLQAANPSRYGGIRLVGTIKADPAYATSERLAHPQIIGARIVLHDAKPETVSDTSFSDEPWSAFYARLLPHQHLHVYAKEAETNLRVLRQLPTHLRVVIDHLGSCHRERGPDEPAYSALLSEASRRGNVWFKGPGYRTSTDPVETAGYVIQIARIVGADKILLEATDSPHVGTDNKGVRYAQLFDLAKAFHFVDAVAQQVSAQTHIPVGQLLQAASCQLIS</sequence>
<dbReference type="InterPro" id="IPR006680">
    <property type="entry name" value="Amidohydro-rel"/>
</dbReference>
<protein>
    <submittedName>
        <fullName evidence="2">Metal-dependent hydrolase</fullName>
    </submittedName>
</protein>
<organism evidence="2 3">
    <name type="scientific">Pseudomonas agarici</name>
    <dbReference type="NCBI Taxonomy" id="46677"/>
    <lineage>
        <taxon>Bacteria</taxon>
        <taxon>Pseudomonadati</taxon>
        <taxon>Pseudomonadota</taxon>
        <taxon>Gammaproteobacteria</taxon>
        <taxon>Pseudomonadales</taxon>
        <taxon>Pseudomonadaceae</taxon>
        <taxon>Pseudomonas</taxon>
    </lineage>
</organism>
<dbReference type="KEGG" id="pagb:AWM79_14555"/>
<feature type="domain" description="Amidohydrolase-related" evidence="1">
    <location>
        <begin position="8"/>
        <end position="263"/>
    </location>
</feature>
<dbReference type="InterPro" id="IPR032466">
    <property type="entry name" value="Metal_Hydrolase"/>
</dbReference>
<proteinExistence type="predicted"/>
<keyword evidence="3" id="KW-1185">Reference proteome</keyword>